<reference evidence="1 2" key="2">
    <citation type="submission" date="2018-08" db="EMBL/GenBank/DDBJ databases">
        <title>Acetobacter oryzifermentans sp. nov., isolated from Korea traditional vinegar and reclassification of Acetobacter pasteurianus subsp. ascendens (Henneberg 1898) as Acetobacter ascendens comb. nov.</title>
        <authorList>
            <person name="Cho G.Y."/>
            <person name="Lee S.H."/>
        </authorList>
    </citation>
    <scope>NUCLEOTIDE SEQUENCE [LARGE SCALE GENOMIC DNA]</scope>
    <source>
        <strain evidence="1 2">SH</strain>
    </source>
</reference>
<reference evidence="1 2" key="1">
    <citation type="submission" date="2017-09" db="EMBL/GenBank/DDBJ databases">
        <authorList>
            <person name="Kim K.H."/>
            <person name="Chun B.H."/>
            <person name="Han G.S."/>
            <person name="Hyun S.G."/>
            <person name="Jeon C.O."/>
        </authorList>
    </citation>
    <scope>NUCLEOTIDE SEQUENCE [LARGE SCALE GENOMIC DNA]</scope>
    <source>
        <strain evidence="1 2">SH</strain>
    </source>
</reference>
<gene>
    <name evidence="1" type="ORF">CJF59_12415</name>
</gene>
<accession>A0AAN1U9V3</accession>
<proteinExistence type="predicted"/>
<organism evidence="1 2">
    <name type="scientific">Acetobacter pomorum</name>
    <dbReference type="NCBI Taxonomy" id="65959"/>
    <lineage>
        <taxon>Bacteria</taxon>
        <taxon>Pseudomonadati</taxon>
        <taxon>Pseudomonadota</taxon>
        <taxon>Alphaproteobacteria</taxon>
        <taxon>Acetobacterales</taxon>
        <taxon>Acetobacteraceae</taxon>
        <taxon>Acetobacter</taxon>
    </lineage>
</organism>
<dbReference type="AlphaFoldDB" id="A0AAN1U9V3"/>
<evidence type="ECO:0000313" key="1">
    <source>
        <dbReference type="EMBL" id="AXN01255.1"/>
    </source>
</evidence>
<sequence>MSEVRSQSFLLIFKDLETLLDVIQDNFEDLAELKKHAYAFKDAVSKVVHRKSHQQKNQETAAFLEEKLTS</sequence>
<dbReference type="Proteomes" id="UP000256572">
    <property type="component" value="Chromosome"/>
</dbReference>
<protein>
    <submittedName>
        <fullName evidence="1">Uncharacterized protein</fullName>
    </submittedName>
</protein>
<name>A0AAN1U9V3_9PROT</name>
<dbReference type="RefSeq" id="WP_089178394.1">
    <property type="nucleotide sequence ID" value="NZ_CP023189.1"/>
</dbReference>
<dbReference type="EMBL" id="CP023189">
    <property type="protein sequence ID" value="AXN01255.1"/>
    <property type="molecule type" value="Genomic_DNA"/>
</dbReference>
<evidence type="ECO:0000313" key="2">
    <source>
        <dbReference type="Proteomes" id="UP000256572"/>
    </source>
</evidence>